<evidence type="ECO:0000256" key="5">
    <source>
        <dbReference type="ARBA" id="ARBA00022475"/>
    </source>
</evidence>
<name>A0A7Z1S6I5_STAHA</name>
<dbReference type="InterPro" id="IPR004638">
    <property type="entry name" value="EmrB-like"/>
</dbReference>
<evidence type="ECO:0000256" key="9">
    <source>
        <dbReference type="ARBA" id="ARBA00040594"/>
    </source>
</evidence>
<feature type="transmembrane region" description="Helical" evidence="10">
    <location>
        <begin position="172"/>
        <end position="191"/>
    </location>
</feature>
<dbReference type="Pfam" id="PF07690">
    <property type="entry name" value="MFS_1"/>
    <property type="match status" value="1"/>
</dbReference>
<feature type="transmembrane region" description="Helical" evidence="10">
    <location>
        <begin position="12"/>
        <end position="34"/>
    </location>
</feature>
<evidence type="ECO:0000256" key="7">
    <source>
        <dbReference type="ARBA" id="ARBA00022989"/>
    </source>
</evidence>
<organism evidence="12 13">
    <name type="scientific">Staphylococcus haemolyticus</name>
    <dbReference type="NCBI Taxonomy" id="1283"/>
    <lineage>
        <taxon>Bacteria</taxon>
        <taxon>Bacillati</taxon>
        <taxon>Bacillota</taxon>
        <taxon>Bacilli</taxon>
        <taxon>Bacillales</taxon>
        <taxon>Staphylococcaceae</taxon>
        <taxon>Staphylococcus</taxon>
    </lineage>
</organism>
<evidence type="ECO:0000256" key="3">
    <source>
        <dbReference type="ARBA" id="ARBA00008537"/>
    </source>
</evidence>
<feature type="transmembrane region" description="Helical" evidence="10">
    <location>
        <begin position="272"/>
        <end position="297"/>
    </location>
</feature>
<comment type="similarity">
    <text evidence="2">Belongs to the major facilitator superfamily. TCR/Tet family.</text>
</comment>
<protein>
    <recommendedName>
        <fullName evidence="9">Quinolone resistance protein NorB</fullName>
    </recommendedName>
</protein>
<feature type="transmembrane region" description="Helical" evidence="10">
    <location>
        <begin position="405"/>
        <end position="426"/>
    </location>
</feature>
<dbReference type="EMBL" id="PGWX01000574">
    <property type="protein sequence ID" value="PPJ69077.1"/>
    <property type="molecule type" value="Genomic_DNA"/>
</dbReference>
<evidence type="ECO:0000256" key="10">
    <source>
        <dbReference type="SAM" id="Phobius"/>
    </source>
</evidence>
<feature type="transmembrane region" description="Helical" evidence="10">
    <location>
        <begin position="438"/>
        <end position="461"/>
    </location>
</feature>
<dbReference type="PANTHER" id="PTHR42718">
    <property type="entry name" value="MAJOR FACILITATOR SUPERFAMILY MULTIDRUG TRANSPORTER MFSC"/>
    <property type="match status" value="1"/>
</dbReference>
<feature type="transmembrane region" description="Helical" evidence="10">
    <location>
        <begin position="234"/>
        <end position="251"/>
    </location>
</feature>
<feature type="transmembrane region" description="Helical" evidence="10">
    <location>
        <begin position="81"/>
        <end position="101"/>
    </location>
</feature>
<proteinExistence type="inferred from homology"/>
<dbReference type="SUPFAM" id="SSF103473">
    <property type="entry name" value="MFS general substrate transporter"/>
    <property type="match status" value="1"/>
</dbReference>
<evidence type="ECO:0000313" key="13">
    <source>
        <dbReference type="Proteomes" id="UP000238153"/>
    </source>
</evidence>
<feature type="transmembrane region" description="Helical" evidence="10">
    <location>
        <begin position="203"/>
        <end position="222"/>
    </location>
</feature>
<dbReference type="Gene3D" id="1.20.1250.20">
    <property type="entry name" value="MFS general substrate transporter like domains"/>
    <property type="match status" value="2"/>
</dbReference>
<keyword evidence="5" id="KW-1003">Cell membrane</keyword>
<comment type="similarity">
    <text evidence="3">Belongs to the major facilitator superfamily. EmrB family.</text>
</comment>
<feature type="domain" description="Major facilitator superfamily (MFS) profile" evidence="11">
    <location>
        <begin position="16"/>
        <end position="466"/>
    </location>
</feature>
<feature type="transmembrane region" description="Helical" evidence="10">
    <location>
        <begin position="334"/>
        <end position="356"/>
    </location>
</feature>
<dbReference type="PRINTS" id="PR01988">
    <property type="entry name" value="EXPORTERBACE"/>
</dbReference>
<dbReference type="NCBIfam" id="TIGR00711">
    <property type="entry name" value="efflux_EmrB"/>
    <property type="match status" value="1"/>
</dbReference>
<accession>A0A7Z1S6I5</accession>
<dbReference type="Proteomes" id="UP000238153">
    <property type="component" value="Unassembled WGS sequence"/>
</dbReference>
<dbReference type="InterPro" id="IPR020846">
    <property type="entry name" value="MFS_dom"/>
</dbReference>
<keyword evidence="7 10" id="KW-1133">Transmembrane helix</keyword>
<dbReference type="InterPro" id="IPR011701">
    <property type="entry name" value="MFS"/>
</dbReference>
<feature type="transmembrane region" description="Helical" evidence="10">
    <location>
        <begin position="54"/>
        <end position="74"/>
    </location>
</feature>
<evidence type="ECO:0000256" key="1">
    <source>
        <dbReference type="ARBA" id="ARBA00004651"/>
    </source>
</evidence>
<evidence type="ECO:0000259" key="11">
    <source>
        <dbReference type="PROSITE" id="PS50850"/>
    </source>
</evidence>
<keyword evidence="4" id="KW-0813">Transport</keyword>
<sequence length="469" mass="51399">MSKLNDSQVSREIMIAAWAIALGAIAPMLDSTMINIVIKQLNNTFNTTIEITQWGITGYVLALALVIPIAGWLVNQFNGKYVFIGASILFGITSVLAGISWNAESFIVFRIIQGMSAGIITTLMFTLLIKTTGQDNIGKVMAVVSTPMIFGPILGPVIGGFIIHIVSWRWMFFINVLVVIIAILLQIKYLLNFVPFNKSKSIDILGMILLGLISISTIYGLTKASDYHSFYNRTTILLLIIGCIMILIYYIHNKVKHDNTILPLSLFCKGNYTASFIGLFLSNIGIMGPMVIIPLYFQTFKHYTPIEAALALIPQGIGMLITRPYLGKLIDQYGAKWVVLISVIISMFGSIPLLFITDHTSIIALSIILFLRGCSIGGINLGLTTDTYMGIKESVLAEAGVGINMIENIGSSFGTAFIATIIRVVINQLGKSLMHNIIAYHARFLVSVITLFLIIVPGLFLTQKSKATI</sequence>
<evidence type="ECO:0000313" key="12">
    <source>
        <dbReference type="EMBL" id="PPJ69077.1"/>
    </source>
</evidence>
<comment type="caution">
    <text evidence="12">The sequence shown here is derived from an EMBL/GenBank/DDBJ whole genome shotgun (WGS) entry which is preliminary data.</text>
</comment>
<evidence type="ECO:0000256" key="4">
    <source>
        <dbReference type="ARBA" id="ARBA00022448"/>
    </source>
</evidence>
<keyword evidence="8 10" id="KW-0472">Membrane</keyword>
<dbReference type="PANTHER" id="PTHR42718:SF9">
    <property type="entry name" value="MAJOR FACILITATOR SUPERFAMILY MULTIDRUG TRANSPORTER MFSC"/>
    <property type="match status" value="1"/>
</dbReference>
<dbReference type="GO" id="GO:0022857">
    <property type="term" value="F:transmembrane transporter activity"/>
    <property type="evidence" value="ECO:0007669"/>
    <property type="project" value="InterPro"/>
</dbReference>
<dbReference type="GeneID" id="93780605"/>
<comment type="subcellular location">
    <subcellularLocation>
        <location evidence="1">Cell membrane</location>
        <topology evidence="1">Multi-pass membrane protein</topology>
    </subcellularLocation>
</comment>
<dbReference type="InterPro" id="IPR036259">
    <property type="entry name" value="MFS_trans_sf"/>
</dbReference>
<feature type="transmembrane region" description="Helical" evidence="10">
    <location>
        <begin position="362"/>
        <end position="384"/>
    </location>
</feature>
<gene>
    <name evidence="12" type="ORF">CV019_14715</name>
</gene>
<feature type="transmembrane region" description="Helical" evidence="10">
    <location>
        <begin position="140"/>
        <end position="166"/>
    </location>
</feature>
<dbReference type="AlphaFoldDB" id="A0A7Z1S6I5"/>
<keyword evidence="6 10" id="KW-0812">Transmembrane</keyword>
<evidence type="ECO:0000256" key="8">
    <source>
        <dbReference type="ARBA" id="ARBA00023136"/>
    </source>
</evidence>
<dbReference type="PROSITE" id="PS50850">
    <property type="entry name" value="MFS"/>
    <property type="match status" value="1"/>
</dbReference>
<reference evidence="12 13" key="1">
    <citation type="submission" date="2017-11" db="EMBL/GenBank/DDBJ databases">
        <authorList>
            <person name="Founou R.C."/>
            <person name="Founou L."/>
            <person name="Allam M."/>
            <person name="Ismail A."/>
            <person name="Essack S.Y."/>
        </authorList>
    </citation>
    <scope>NUCLEOTIDE SEQUENCE [LARGE SCALE GENOMIC DNA]</scope>
    <source>
        <strain evidence="12 13">G811N2B1</strain>
    </source>
</reference>
<evidence type="ECO:0000256" key="6">
    <source>
        <dbReference type="ARBA" id="ARBA00022692"/>
    </source>
</evidence>
<evidence type="ECO:0000256" key="2">
    <source>
        <dbReference type="ARBA" id="ARBA00007520"/>
    </source>
</evidence>
<dbReference type="GO" id="GO:0005886">
    <property type="term" value="C:plasma membrane"/>
    <property type="evidence" value="ECO:0007669"/>
    <property type="project" value="UniProtKB-SubCell"/>
</dbReference>
<feature type="transmembrane region" description="Helical" evidence="10">
    <location>
        <begin position="303"/>
        <end position="322"/>
    </location>
</feature>
<dbReference type="InterPro" id="IPR022324">
    <property type="entry name" value="Bacilysin_exporter_BacE_put"/>
</dbReference>
<dbReference type="RefSeq" id="WP_037558113.1">
    <property type="nucleotide sequence ID" value="NZ_BKAY01000015.1"/>
</dbReference>
<feature type="transmembrane region" description="Helical" evidence="10">
    <location>
        <begin position="107"/>
        <end position="128"/>
    </location>
</feature>